<name>A0A2D6YH34_9DELT</name>
<dbReference type="SUPFAM" id="SSF46785">
    <property type="entry name" value="Winged helix' DNA-binding domain"/>
    <property type="match status" value="1"/>
</dbReference>
<comment type="caution">
    <text evidence="1">The sequence shown here is derived from an EMBL/GenBank/DDBJ whole genome shotgun (WGS) entry which is preliminary data.</text>
</comment>
<organism evidence="1 2">
    <name type="scientific">SAR324 cluster bacterium</name>
    <dbReference type="NCBI Taxonomy" id="2024889"/>
    <lineage>
        <taxon>Bacteria</taxon>
        <taxon>Deltaproteobacteria</taxon>
        <taxon>SAR324 cluster</taxon>
    </lineage>
</organism>
<proteinExistence type="predicted"/>
<gene>
    <name evidence="1" type="ORF">CMN54_03220</name>
</gene>
<accession>A0A2D6YH34</accession>
<dbReference type="EMBL" id="NZEX01000033">
    <property type="protein sequence ID" value="MAH62460.1"/>
    <property type="molecule type" value="Genomic_DNA"/>
</dbReference>
<protein>
    <submittedName>
        <fullName evidence="1">Uncharacterized protein</fullName>
    </submittedName>
</protein>
<evidence type="ECO:0000313" key="1">
    <source>
        <dbReference type="EMBL" id="MAH62460.1"/>
    </source>
</evidence>
<reference evidence="2" key="1">
    <citation type="submission" date="2017-09" db="EMBL/GenBank/DDBJ databases">
        <title>The Reconstruction of 2,631 Draft Metagenome-Assembled Genomes from the Global Oceans.</title>
        <authorList>
            <person name="Tully B.J."/>
            <person name="Graham E.D."/>
            <person name="Heidelberg J.F."/>
        </authorList>
    </citation>
    <scope>NUCLEOTIDE SEQUENCE [LARGE SCALE GENOMIC DNA]</scope>
</reference>
<dbReference type="AlphaFoldDB" id="A0A2D6YH34"/>
<dbReference type="InterPro" id="IPR036390">
    <property type="entry name" value="WH_DNA-bd_sf"/>
</dbReference>
<dbReference type="Proteomes" id="UP000226525">
    <property type="component" value="Unassembled WGS sequence"/>
</dbReference>
<evidence type="ECO:0000313" key="2">
    <source>
        <dbReference type="Proteomes" id="UP000226525"/>
    </source>
</evidence>
<sequence length="234" mass="27249">MNTERKSLTDSQRQEFSILLLLHRIASSQDKIHFSFLDQNHKTIESNLKALEQQDLVQLDVEQYYQLSEKGQQSYDRLVQQQVSYQAHFEIYAFVDLGAGIFADPETDLLEDECWADLRVAVAEHKGIDPYRVVFLAMLSDESFFASKDWYFDLAMGTLFDKLESITKEQIRIDELSYDDEDGNEVMGEEVIADVIEQGSQLAQERRERQAFDQDVPDEEIITTTVYHDGGWRW</sequence>